<keyword evidence="2" id="KW-1185">Reference proteome</keyword>
<protein>
    <submittedName>
        <fullName evidence="1">Uncharacterized protein</fullName>
    </submittedName>
</protein>
<evidence type="ECO:0000313" key="1">
    <source>
        <dbReference type="EMBL" id="MBB4737525.1"/>
    </source>
</evidence>
<dbReference type="EMBL" id="JACHNB010000001">
    <property type="protein sequence ID" value="MBB4737525.1"/>
    <property type="molecule type" value="Genomic_DNA"/>
</dbReference>
<gene>
    <name evidence="1" type="ORF">BJY16_000984</name>
</gene>
<proteinExistence type="predicted"/>
<name>A0A7W7GSK4_9ACTN</name>
<dbReference type="Proteomes" id="UP000546162">
    <property type="component" value="Unassembled WGS sequence"/>
</dbReference>
<dbReference type="AlphaFoldDB" id="A0A7W7GSK4"/>
<dbReference type="RefSeq" id="WP_185037927.1">
    <property type="nucleotide sequence ID" value="NZ_BAABFG010000005.1"/>
</dbReference>
<comment type="caution">
    <text evidence="1">The sequence shown here is derived from an EMBL/GenBank/DDBJ whole genome shotgun (WGS) entry which is preliminary data.</text>
</comment>
<organism evidence="1 2">
    <name type="scientific">Actinoplanes octamycinicus</name>
    <dbReference type="NCBI Taxonomy" id="135948"/>
    <lineage>
        <taxon>Bacteria</taxon>
        <taxon>Bacillati</taxon>
        <taxon>Actinomycetota</taxon>
        <taxon>Actinomycetes</taxon>
        <taxon>Micromonosporales</taxon>
        <taxon>Micromonosporaceae</taxon>
        <taxon>Actinoplanes</taxon>
    </lineage>
</organism>
<sequence length="47" mass="5046">MTATAERVHIHAHDLVAARSGPAGDADGVMRLRKPFEVEPLILDIAP</sequence>
<evidence type="ECO:0000313" key="2">
    <source>
        <dbReference type="Proteomes" id="UP000546162"/>
    </source>
</evidence>
<accession>A0A7W7GSK4</accession>
<reference evidence="1 2" key="1">
    <citation type="submission" date="2020-08" db="EMBL/GenBank/DDBJ databases">
        <title>Sequencing the genomes of 1000 actinobacteria strains.</title>
        <authorList>
            <person name="Klenk H.-P."/>
        </authorList>
    </citation>
    <scope>NUCLEOTIDE SEQUENCE [LARGE SCALE GENOMIC DNA]</scope>
    <source>
        <strain evidence="1 2">DSM 45809</strain>
    </source>
</reference>